<accession>A0ABZ0CV26</accession>
<dbReference type="Proteomes" id="UP001303946">
    <property type="component" value="Chromosome"/>
</dbReference>
<evidence type="ECO:0000313" key="3">
    <source>
        <dbReference type="EMBL" id="WOB08823.1"/>
    </source>
</evidence>
<keyword evidence="2" id="KW-1133">Transmembrane helix</keyword>
<evidence type="ECO:0000256" key="1">
    <source>
        <dbReference type="SAM" id="MobiDB-lite"/>
    </source>
</evidence>
<dbReference type="RefSeq" id="WP_316701688.1">
    <property type="nucleotide sequence ID" value="NZ_CP136336.1"/>
</dbReference>
<keyword evidence="2" id="KW-0472">Membrane</keyword>
<organism evidence="3 4">
    <name type="scientific">Piscinibacter gummiphilus</name>
    <dbReference type="NCBI Taxonomy" id="946333"/>
    <lineage>
        <taxon>Bacteria</taxon>
        <taxon>Pseudomonadati</taxon>
        <taxon>Pseudomonadota</taxon>
        <taxon>Betaproteobacteria</taxon>
        <taxon>Burkholderiales</taxon>
        <taxon>Sphaerotilaceae</taxon>
        <taxon>Piscinibacter</taxon>
    </lineage>
</organism>
<feature type="region of interest" description="Disordered" evidence="1">
    <location>
        <begin position="198"/>
        <end position="253"/>
    </location>
</feature>
<reference evidence="3 4" key="1">
    <citation type="submission" date="2023-10" db="EMBL/GenBank/DDBJ databases">
        <title>Bacteria for the degradation of biodegradable plastic PBAT(Polybutylene adipate terephthalate).</title>
        <authorList>
            <person name="Weon H.-Y."/>
            <person name="Yeon J."/>
        </authorList>
    </citation>
    <scope>NUCLEOTIDE SEQUENCE [LARGE SCALE GENOMIC DNA]</scope>
    <source>
        <strain evidence="3 4">SBD 7-3</strain>
    </source>
</reference>
<gene>
    <name evidence="3" type="ORF">RXV79_01905</name>
</gene>
<proteinExistence type="predicted"/>
<dbReference type="EMBL" id="CP136336">
    <property type="protein sequence ID" value="WOB08823.1"/>
    <property type="molecule type" value="Genomic_DNA"/>
</dbReference>
<evidence type="ECO:0000313" key="4">
    <source>
        <dbReference type="Proteomes" id="UP001303946"/>
    </source>
</evidence>
<protein>
    <submittedName>
        <fullName evidence="3">Uncharacterized protein</fullName>
    </submittedName>
</protein>
<keyword evidence="4" id="KW-1185">Reference proteome</keyword>
<feature type="compositionally biased region" description="Basic and acidic residues" evidence="1">
    <location>
        <begin position="213"/>
        <end position="228"/>
    </location>
</feature>
<name>A0ABZ0CV26_9BURK</name>
<feature type="transmembrane region" description="Helical" evidence="2">
    <location>
        <begin position="81"/>
        <end position="101"/>
    </location>
</feature>
<evidence type="ECO:0000256" key="2">
    <source>
        <dbReference type="SAM" id="Phobius"/>
    </source>
</evidence>
<keyword evidence="2" id="KW-0812">Transmembrane</keyword>
<feature type="transmembrane region" description="Helical" evidence="2">
    <location>
        <begin position="56"/>
        <end position="74"/>
    </location>
</feature>
<sequence length="253" mass="27600">MTHVLALPFLLAIAVAGHILLSRGAKALASAVYPLATGEPEAVGYERRVYGTADRAMLEVVALVLASGVVMWVGMTWKLGWVGALGFLMLLGAVALDMARWERVTVSASYVWFQRGFGHKVHQVAIENIRDVSVVEADAPGYTLRHLNRNRTCRLTMRMNDKRVVALPKTDAHGEVEAVEALANHIRSRQLLAGDRQAVKRSGDEGSAAAARAAREPTTADREMLRELRRLRKQAQSPNLPPAVKHIEGSGKA</sequence>